<feature type="transmembrane region" description="Helical" evidence="2">
    <location>
        <begin position="91"/>
        <end position="113"/>
    </location>
</feature>
<dbReference type="NCBIfam" id="TIGR00792">
    <property type="entry name" value="gph"/>
    <property type="match status" value="1"/>
</dbReference>
<evidence type="ECO:0000256" key="1">
    <source>
        <dbReference type="ARBA" id="ARBA00009617"/>
    </source>
</evidence>
<dbReference type="GO" id="GO:0008643">
    <property type="term" value="P:carbohydrate transport"/>
    <property type="evidence" value="ECO:0007669"/>
    <property type="project" value="InterPro"/>
</dbReference>
<comment type="similarity">
    <text evidence="1">Belongs to the sodium:galactoside symporter (TC 2.A.2) family.</text>
</comment>
<evidence type="ECO:0000313" key="4">
    <source>
        <dbReference type="Proteomes" id="UP000587760"/>
    </source>
</evidence>
<keyword evidence="4" id="KW-1185">Reference proteome</keyword>
<feature type="transmembrane region" description="Helical" evidence="2">
    <location>
        <begin position="119"/>
        <end position="143"/>
    </location>
</feature>
<feature type="transmembrane region" description="Helical" evidence="2">
    <location>
        <begin position="418"/>
        <end position="438"/>
    </location>
</feature>
<dbReference type="PANTHER" id="PTHR11328:SF24">
    <property type="entry name" value="MAJOR FACILITATOR SUPERFAMILY (MFS) PROFILE DOMAIN-CONTAINING PROTEIN"/>
    <property type="match status" value="1"/>
</dbReference>
<gene>
    <name evidence="3" type="ORF">HNR50_002126</name>
</gene>
<evidence type="ECO:0000256" key="2">
    <source>
        <dbReference type="SAM" id="Phobius"/>
    </source>
</evidence>
<dbReference type="RefSeq" id="WP_184746717.1">
    <property type="nucleotide sequence ID" value="NZ_JACHGJ010000003.1"/>
</dbReference>
<dbReference type="GO" id="GO:0015293">
    <property type="term" value="F:symporter activity"/>
    <property type="evidence" value="ECO:0007669"/>
    <property type="project" value="InterPro"/>
</dbReference>
<dbReference type="InterPro" id="IPR039672">
    <property type="entry name" value="MFS_2"/>
</dbReference>
<keyword evidence="2" id="KW-0472">Membrane</keyword>
<name>A0A841R987_9SPIO</name>
<dbReference type="AlphaFoldDB" id="A0A841R987"/>
<reference evidence="3 4" key="1">
    <citation type="submission" date="2020-08" db="EMBL/GenBank/DDBJ databases">
        <title>Genomic Encyclopedia of Type Strains, Phase IV (KMG-IV): sequencing the most valuable type-strain genomes for metagenomic binning, comparative biology and taxonomic classification.</title>
        <authorList>
            <person name="Goeker M."/>
        </authorList>
    </citation>
    <scope>NUCLEOTIDE SEQUENCE [LARGE SCALE GENOMIC DNA]</scope>
    <source>
        <strain evidence="3 4">DSM 2461</strain>
    </source>
</reference>
<comment type="caution">
    <text evidence="3">The sequence shown here is derived from an EMBL/GenBank/DDBJ whole genome shotgun (WGS) entry which is preliminary data.</text>
</comment>
<accession>A0A841R987</accession>
<dbReference type="PANTHER" id="PTHR11328">
    <property type="entry name" value="MAJOR FACILITATOR SUPERFAMILY DOMAIN-CONTAINING PROTEIN"/>
    <property type="match status" value="1"/>
</dbReference>
<protein>
    <submittedName>
        <fullName evidence="3">GPH family glycoside/pentoside/hexuronide:cation symporter</fullName>
    </submittedName>
</protein>
<dbReference type="InterPro" id="IPR001927">
    <property type="entry name" value="Na/Gal_symport"/>
</dbReference>
<sequence>MKKLSFKNYFGYGMGDLANSLTFGMSAGFLLAFYTDVLGITAAAAGTLFLIARIWDAVNDPIMGGLADKAFVKRLKKLNGAGRKAEKFRPYLLKGSWPVIVAGILMFIAPANFTMTQKLIWAYVTYIAWGMTYTFINIPYGGLAAVMTQDPIERSKLSVSRGLGSLFGSIFPRVLVPIFLVQFAEEQAKAWFIIMIILGLIAFASYIVSYLTVEEKVETKAEAQSKFKISDSFAVLAKNRPFQSISLASIAMLTGLLIQGSVSIYYFRDNLGALELMGLTGVVMIVPMLLVSPVAPKLVRNFGVKKVTWVSSLISAALFAILFALPDNVWLYLAGTLLASFFMMIPNMIVWGMVSDCIDYNQYLSGSRQEGAIYGLYSFVRKMGQAFAGFISGVGISAFGYVAGAAQQSQTTLTGIKFLSLGVPAIGMAIAFLAYFFIWNLTPEKQAEVTAAISAEA</sequence>
<feature type="transmembrane region" description="Helical" evidence="2">
    <location>
        <begin position="37"/>
        <end position="55"/>
    </location>
</feature>
<feature type="transmembrane region" description="Helical" evidence="2">
    <location>
        <begin position="190"/>
        <end position="213"/>
    </location>
</feature>
<feature type="transmembrane region" description="Helical" evidence="2">
    <location>
        <begin position="245"/>
        <end position="267"/>
    </location>
</feature>
<keyword evidence="2" id="KW-1133">Transmembrane helix</keyword>
<dbReference type="SUPFAM" id="SSF103473">
    <property type="entry name" value="MFS general substrate transporter"/>
    <property type="match status" value="1"/>
</dbReference>
<feature type="transmembrane region" description="Helical" evidence="2">
    <location>
        <begin position="331"/>
        <end position="354"/>
    </location>
</feature>
<dbReference type="Pfam" id="PF13347">
    <property type="entry name" value="MFS_2"/>
    <property type="match status" value="1"/>
</dbReference>
<dbReference type="EMBL" id="JACHGJ010000003">
    <property type="protein sequence ID" value="MBB6480463.1"/>
    <property type="molecule type" value="Genomic_DNA"/>
</dbReference>
<dbReference type="InterPro" id="IPR036259">
    <property type="entry name" value="MFS_trans_sf"/>
</dbReference>
<feature type="transmembrane region" description="Helical" evidence="2">
    <location>
        <begin position="163"/>
        <end position="184"/>
    </location>
</feature>
<feature type="transmembrane region" description="Helical" evidence="2">
    <location>
        <begin position="307"/>
        <end position="325"/>
    </location>
</feature>
<dbReference type="GO" id="GO:0005886">
    <property type="term" value="C:plasma membrane"/>
    <property type="evidence" value="ECO:0007669"/>
    <property type="project" value="TreeGrafter"/>
</dbReference>
<dbReference type="CDD" id="cd17332">
    <property type="entry name" value="MFS_MelB_like"/>
    <property type="match status" value="1"/>
</dbReference>
<dbReference type="GO" id="GO:0006814">
    <property type="term" value="P:sodium ion transport"/>
    <property type="evidence" value="ECO:0007669"/>
    <property type="project" value="InterPro"/>
</dbReference>
<organism evidence="3 4">
    <name type="scientific">Spirochaeta isovalerica</name>
    <dbReference type="NCBI Taxonomy" id="150"/>
    <lineage>
        <taxon>Bacteria</taxon>
        <taxon>Pseudomonadati</taxon>
        <taxon>Spirochaetota</taxon>
        <taxon>Spirochaetia</taxon>
        <taxon>Spirochaetales</taxon>
        <taxon>Spirochaetaceae</taxon>
        <taxon>Spirochaeta</taxon>
    </lineage>
</organism>
<dbReference type="Gene3D" id="1.20.1250.20">
    <property type="entry name" value="MFS general substrate transporter like domains"/>
    <property type="match status" value="2"/>
</dbReference>
<feature type="transmembrane region" description="Helical" evidence="2">
    <location>
        <begin position="386"/>
        <end position="406"/>
    </location>
</feature>
<keyword evidence="2" id="KW-0812">Transmembrane</keyword>
<feature type="transmembrane region" description="Helical" evidence="2">
    <location>
        <begin position="273"/>
        <end position="295"/>
    </location>
</feature>
<proteinExistence type="inferred from homology"/>
<evidence type="ECO:0000313" key="3">
    <source>
        <dbReference type="EMBL" id="MBB6480463.1"/>
    </source>
</evidence>
<dbReference type="Proteomes" id="UP000587760">
    <property type="component" value="Unassembled WGS sequence"/>
</dbReference>